<dbReference type="RefSeq" id="WP_257769317.1">
    <property type="nucleotide sequence ID" value="NZ_CP102480.1"/>
</dbReference>
<dbReference type="EMBL" id="CP102480">
    <property type="protein sequence ID" value="UUX50212.1"/>
    <property type="molecule type" value="Genomic_DNA"/>
</dbReference>
<keyword evidence="9 15" id="KW-0822">Tryptophan biosynthesis</keyword>
<comment type="catalytic activity">
    <reaction evidence="14 15">
        <text>chorismate + L-glutamine = anthranilate + pyruvate + L-glutamate + H(+)</text>
        <dbReference type="Rhea" id="RHEA:21732"/>
        <dbReference type="ChEBI" id="CHEBI:15361"/>
        <dbReference type="ChEBI" id="CHEBI:15378"/>
        <dbReference type="ChEBI" id="CHEBI:16567"/>
        <dbReference type="ChEBI" id="CHEBI:29748"/>
        <dbReference type="ChEBI" id="CHEBI:29985"/>
        <dbReference type="ChEBI" id="CHEBI:58359"/>
        <dbReference type="EC" id="4.1.3.27"/>
    </reaction>
</comment>
<evidence type="ECO:0000256" key="6">
    <source>
        <dbReference type="ARBA" id="ARBA00020653"/>
    </source>
</evidence>
<evidence type="ECO:0000256" key="10">
    <source>
        <dbReference type="ARBA" id="ARBA00022842"/>
    </source>
</evidence>
<dbReference type="InterPro" id="IPR019999">
    <property type="entry name" value="Anth_synth_I-like"/>
</dbReference>
<dbReference type="AlphaFoldDB" id="A0A9J7AV81"/>
<evidence type="ECO:0000256" key="1">
    <source>
        <dbReference type="ARBA" id="ARBA00001946"/>
    </source>
</evidence>
<keyword evidence="7 15" id="KW-0028">Amino-acid biosynthesis</keyword>
<dbReference type="Gene3D" id="3.60.120.10">
    <property type="entry name" value="Anthranilate synthase"/>
    <property type="match status" value="1"/>
</dbReference>
<evidence type="ECO:0000256" key="9">
    <source>
        <dbReference type="ARBA" id="ARBA00022822"/>
    </source>
</evidence>
<evidence type="ECO:0000256" key="14">
    <source>
        <dbReference type="ARBA" id="ARBA00047683"/>
    </source>
</evidence>
<feature type="domain" description="Anthranilate synthase component I N-terminal" evidence="18">
    <location>
        <begin position="29"/>
        <end position="174"/>
    </location>
</feature>
<dbReference type="Pfam" id="PF00425">
    <property type="entry name" value="Chorismate_bind"/>
    <property type="match status" value="1"/>
</dbReference>
<proteinExistence type="inferred from homology"/>
<dbReference type="PRINTS" id="PR00095">
    <property type="entry name" value="ANTSNTHASEI"/>
</dbReference>
<evidence type="ECO:0000256" key="2">
    <source>
        <dbReference type="ARBA" id="ARBA00004873"/>
    </source>
</evidence>
<protein>
    <recommendedName>
        <fullName evidence="6 15">Anthranilate synthase component 1</fullName>
        <ecNumber evidence="5 15">4.1.3.27</ecNumber>
    </recommendedName>
</protein>
<evidence type="ECO:0000256" key="5">
    <source>
        <dbReference type="ARBA" id="ARBA00012266"/>
    </source>
</evidence>
<evidence type="ECO:0000256" key="16">
    <source>
        <dbReference type="SAM" id="MobiDB-lite"/>
    </source>
</evidence>
<dbReference type="GO" id="GO:0000162">
    <property type="term" value="P:L-tryptophan biosynthetic process"/>
    <property type="evidence" value="ECO:0007669"/>
    <property type="project" value="UniProtKB-KW"/>
</dbReference>
<dbReference type="NCBIfam" id="TIGR00564">
    <property type="entry name" value="trpE_most"/>
    <property type="match status" value="1"/>
</dbReference>
<dbReference type="GO" id="GO:0046872">
    <property type="term" value="F:metal ion binding"/>
    <property type="evidence" value="ECO:0007669"/>
    <property type="project" value="UniProtKB-KW"/>
</dbReference>
<feature type="region of interest" description="Disordered" evidence="16">
    <location>
        <begin position="210"/>
        <end position="229"/>
    </location>
</feature>
<gene>
    <name evidence="15 19" type="primary">trpE</name>
    <name evidence="19" type="ORF">NUH88_00625</name>
</gene>
<evidence type="ECO:0000313" key="20">
    <source>
        <dbReference type="Proteomes" id="UP001060336"/>
    </source>
</evidence>
<dbReference type="InterPro" id="IPR005801">
    <property type="entry name" value="ADC_synthase"/>
</dbReference>
<dbReference type="PANTHER" id="PTHR11236:SF48">
    <property type="entry name" value="ISOCHORISMATE SYNTHASE MENF"/>
    <property type="match status" value="1"/>
</dbReference>
<dbReference type="InterPro" id="IPR015890">
    <property type="entry name" value="Chorismate_C"/>
</dbReference>
<dbReference type="InterPro" id="IPR006805">
    <property type="entry name" value="Anth_synth_I_N"/>
</dbReference>
<evidence type="ECO:0000259" key="18">
    <source>
        <dbReference type="Pfam" id="PF04715"/>
    </source>
</evidence>
<keyword evidence="8 15" id="KW-0479">Metal-binding</keyword>
<dbReference type="Proteomes" id="UP001060336">
    <property type="component" value="Chromosome"/>
</dbReference>
<evidence type="ECO:0000313" key="19">
    <source>
        <dbReference type="EMBL" id="UUX50212.1"/>
    </source>
</evidence>
<evidence type="ECO:0000256" key="7">
    <source>
        <dbReference type="ARBA" id="ARBA00022605"/>
    </source>
</evidence>
<evidence type="ECO:0000256" key="11">
    <source>
        <dbReference type="ARBA" id="ARBA00023141"/>
    </source>
</evidence>
<sequence length="502" mass="55027">MQVSPERAPFAATYADGKAQVVWTTLVADLETPVSAMMKLAERKANAFLLESVEGGSVRGRFSIIGLRPDVIWRFKKETAEINRQARIDPHAFTPCPEDPLTSFRKLLAESEIELPDGLPPMASGLFGYMGYDAVRLAEKIPDDNPDDLQIPDGLFLRPTVICIFDRLEDIVTIVTPVRPDPGMSADAAYDAARALLSDVLQDFDRNLPLTRQGVGEPSKLPEPSSNTTREEFHQMVEKAKDYIAAGDAFQVVPSQRFSVPFKLPPLALYRSLRRLNPSPFLFYFDFGEFSIVGSSPEILVRVRDGDVTLRPLAGTRKRGANAEEDKALAEDLLSDPKERAEHLMLLDLGRNDVGRVAKVGTVKVIEQFVIEYYSHVMHIASHVDGKLRDDLDAVDALWGGFPAGTVSGAPKVRAMEIIDELEKSRRGVYAGAVGYFSANGSMDTCIALRTAVVKDGTMYVQAGGGVVADSDPEGEYQESVNKARALFRAAEEAVKFSSRGG</sequence>
<name>A0A9J7AV81_9PROT</name>
<evidence type="ECO:0000259" key="17">
    <source>
        <dbReference type="Pfam" id="PF00425"/>
    </source>
</evidence>
<dbReference type="EC" id="4.1.3.27" evidence="5 15"/>
<dbReference type="KEGG" id="naci:NUH88_00625"/>
<evidence type="ECO:0000256" key="13">
    <source>
        <dbReference type="ARBA" id="ARBA00025634"/>
    </source>
</evidence>
<comment type="cofactor">
    <cofactor evidence="1 15">
        <name>Mg(2+)</name>
        <dbReference type="ChEBI" id="CHEBI:18420"/>
    </cofactor>
</comment>
<comment type="function">
    <text evidence="13 15">Part of a heterotetrameric complex that catalyzes the two-step biosynthesis of anthranilate, an intermediate in the biosynthesis of L-tryptophan. In the first step, the glutamine-binding beta subunit (TrpG) of anthranilate synthase (AS) provides the glutamine amidotransferase activity which generates ammonia as a substrate that, along with chorismate, is used in the second step, catalyzed by the large alpha subunit of AS (TrpE) to produce anthranilate. In the absence of TrpG, TrpE can synthesize anthranilate directly from chorismate and high concentrations of ammonia.</text>
</comment>
<evidence type="ECO:0000256" key="8">
    <source>
        <dbReference type="ARBA" id="ARBA00022723"/>
    </source>
</evidence>
<dbReference type="PANTHER" id="PTHR11236">
    <property type="entry name" value="AMINOBENZOATE/ANTHRANILATE SYNTHASE"/>
    <property type="match status" value="1"/>
</dbReference>
<reference evidence="19" key="1">
    <citation type="submission" date="2022-08" db="EMBL/GenBank/DDBJ databases">
        <title>Nisaea acidiphila sp. nov., isolated from a marine algal debris and emended description of the genus Nisaea Urios et al. 2008.</title>
        <authorList>
            <person name="Kwon K."/>
        </authorList>
    </citation>
    <scope>NUCLEOTIDE SEQUENCE</scope>
    <source>
        <strain evidence="19">MEBiC11861</strain>
    </source>
</reference>
<evidence type="ECO:0000256" key="4">
    <source>
        <dbReference type="ARBA" id="ARBA00011575"/>
    </source>
</evidence>
<organism evidence="19 20">
    <name type="scientific">Nisaea acidiphila</name>
    <dbReference type="NCBI Taxonomy" id="1862145"/>
    <lineage>
        <taxon>Bacteria</taxon>
        <taxon>Pseudomonadati</taxon>
        <taxon>Pseudomonadota</taxon>
        <taxon>Alphaproteobacteria</taxon>
        <taxon>Rhodospirillales</taxon>
        <taxon>Thalassobaculaceae</taxon>
        <taxon>Nisaea</taxon>
    </lineage>
</organism>
<keyword evidence="12 15" id="KW-0456">Lyase</keyword>
<evidence type="ECO:0000256" key="12">
    <source>
        <dbReference type="ARBA" id="ARBA00023239"/>
    </source>
</evidence>
<dbReference type="GO" id="GO:0004049">
    <property type="term" value="F:anthranilate synthase activity"/>
    <property type="evidence" value="ECO:0007669"/>
    <property type="project" value="UniProtKB-EC"/>
</dbReference>
<dbReference type="Pfam" id="PF04715">
    <property type="entry name" value="Anth_synt_I_N"/>
    <property type="match status" value="1"/>
</dbReference>
<dbReference type="SUPFAM" id="SSF56322">
    <property type="entry name" value="ADC synthase"/>
    <property type="match status" value="1"/>
</dbReference>
<evidence type="ECO:0000256" key="15">
    <source>
        <dbReference type="RuleBase" id="RU364045"/>
    </source>
</evidence>
<dbReference type="InterPro" id="IPR005256">
    <property type="entry name" value="Anth_synth_I_PabB"/>
</dbReference>
<feature type="domain" description="Chorismate-utilising enzyme C-terminal" evidence="17">
    <location>
        <begin position="230"/>
        <end position="483"/>
    </location>
</feature>
<evidence type="ECO:0000256" key="3">
    <source>
        <dbReference type="ARBA" id="ARBA00009562"/>
    </source>
</evidence>
<comment type="pathway">
    <text evidence="2 15">Amino-acid biosynthesis; L-tryptophan biosynthesis; L-tryptophan from chorismate: step 1/5.</text>
</comment>
<comment type="similarity">
    <text evidence="3 15">Belongs to the anthranilate synthase component I family.</text>
</comment>
<accession>A0A9J7AV81</accession>
<keyword evidence="20" id="KW-1185">Reference proteome</keyword>
<comment type="subunit">
    <text evidence="4 15">Heterotetramer consisting of two non-identical subunits: a beta subunit (TrpG) and a large alpha subunit (TrpE).</text>
</comment>
<keyword evidence="10 15" id="KW-0460">Magnesium</keyword>
<keyword evidence="11 15" id="KW-0057">Aromatic amino acid biosynthesis</keyword>